<evidence type="ECO:0000256" key="4">
    <source>
        <dbReference type="ARBA" id="ARBA00005250"/>
    </source>
</evidence>
<evidence type="ECO:0000256" key="11">
    <source>
        <dbReference type="ARBA" id="ARBA00022833"/>
    </source>
</evidence>
<evidence type="ECO:0000256" key="10">
    <source>
        <dbReference type="ARBA" id="ARBA00022801"/>
    </source>
</evidence>
<keyword evidence="9" id="KW-0574">Periplasm</keyword>
<dbReference type="NCBIfam" id="NF033088">
    <property type="entry name" value="bla_subclass_B1"/>
    <property type="match status" value="1"/>
</dbReference>
<dbReference type="InterPro" id="IPR058199">
    <property type="entry name" value="BlaB//VIM/IMP-1"/>
</dbReference>
<proteinExistence type="inferred from homology"/>
<comment type="cofactor">
    <cofactor evidence="2">
        <name>Zn(2+)</name>
        <dbReference type="ChEBI" id="CHEBI:29105"/>
    </cofactor>
</comment>
<evidence type="ECO:0000259" key="14">
    <source>
        <dbReference type="SMART" id="SM00849"/>
    </source>
</evidence>
<dbReference type="InterPro" id="IPR050855">
    <property type="entry name" value="NDM-1-like"/>
</dbReference>
<comment type="similarity">
    <text evidence="4">Belongs to the metallo-beta-lactamase superfamily. Class-B beta-lactamase family.</text>
</comment>
<feature type="chain" id="PRO_5046952175" description="beta-lactamase" evidence="13">
    <location>
        <begin position="21"/>
        <end position="242"/>
    </location>
</feature>
<evidence type="ECO:0000256" key="8">
    <source>
        <dbReference type="ARBA" id="ARBA00022729"/>
    </source>
</evidence>
<dbReference type="InterPro" id="IPR001279">
    <property type="entry name" value="Metallo-B-lactamas"/>
</dbReference>
<dbReference type="GO" id="GO:0008800">
    <property type="term" value="F:beta-lactamase activity"/>
    <property type="evidence" value="ECO:0007669"/>
    <property type="project" value="UniProtKB-EC"/>
</dbReference>
<evidence type="ECO:0000256" key="13">
    <source>
        <dbReference type="SAM" id="SignalP"/>
    </source>
</evidence>
<dbReference type="SMART" id="SM00849">
    <property type="entry name" value="Lactamase_B"/>
    <property type="match status" value="1"/>
</dbReference>
<evidence type="ECO:0000256" key="9">
    <source>
        <dbReference type="ARBA" id="ARBA00022764"/>
    </source>
</evidence>
<feature type="domain" description="Metallo-beta-lactamase" evidence="14">
    <location>
        <begin position="50"/>
        <end position="219"/>
    </location>
</feature>
<evidence type="ECO:0000256" key="3">
    <source>
        <dbReference type="ARBA" id="ARBA00004418"/>
    </source>
</evidence>
<feature type="signal peptide" evidence="13">
    <location>
        <begin position="1"/>
        <end position="20"/>
    </location>
</feature>
<dbReference type="PANTHER" id="PTHR42951">
    <property type="entry name" value="METALLO-BETA-LACTAMASE DOMAIN-CONTAINING"/>
    <property type="match status" value="1"/>
</dbReference>
<name>A0ABW5NQE0_9FLAO</name>
<comment type="subunit">
    <text evidence="5">Monomer.</text>
</comment>
<dbReference type="EC" id="3.5.2.6" evidence="6"/>
<reference evidence="16" key="1">
    <citation type="journal article" date="2019" name="Int. J. Syst. Evol. Microbiol.">
        <title>The Global Catalogue of Microorganisms (GCM) 10K type strain sequencing project: providing services to taxonomists for standard genome sequencing and annotation.</title>
        <authorList>
            <consortium name="The Broad Institute Genomics Platform"/>
            <consortium name="The Broad Institute Genome Sequencing Center for Infectious Disease"/>
            <person name="Wu L."/>
            <person name="Ma J."/>
        </authorList>
    </citation>
    <scope>NUCLEOTIDE SEQUENCE [LARGE SCALE GENOMIC DNA]</scope>
    <source>
        <strain evidence="16">KCTC 42107</strain>
    </source>
</reference>
<keyword evidence="12" id="KW-0046">Antibiotic resistance</keyword>
<dbReference type="NCBIfam" id="NF012229">
    <property type="entry name" value="bla_class_B_core"/>
    <property type="match status" value="1"/>
</dbReference>
<protein>
    <recommendedName>
        <fullName evidence="6">beta-lactamase</fullName>
        <ecNumber evidence="6">3.5.2.6</ecNumber>
    </recommendedName>
</protein>
<dbReference type="EMBL" id="JBHUMD010000005">
    <property type="protein sequence ID" value="MFD2601120.1"/>
    <property type="molecule type" value="Genomic_DNA"/>
</dbReference>
<evidence type="ECO:0000313" key="16">
    <source>
        <dbReference type="Proteomes" id="UP001597480"/>
    </source>
</evidence>
<comment type="caution">
    <text evidence="15">The sequence shown here is derived from an EMBL/GenBank/DDBJ whole genome shotgun (WGS) entry which is preliminary data.</text>
</comment>
<dbReference type="InterPro" id="IPR036866">
    <property type="entry name" value="RibonucZ/Hydroxyglut_hydro"/>
</dbReference>
<accession>A0ABW5NQE0</accession>
<evidence type="ECO:0000256" key="12">
    <source>
        <dbReference type="ARBA" id="ARBA00023251"/>
    </source>
</evidence>
<keyword evidence="16" id="KW-1185">Reference proteome</keyword>
<keyword evidence="8 13" id="KW-0732">Signal</keyword>
<gene>
    <name evidence="15" type="primary">bla</name>
    <name evidence="15" type="ORF">ACFSR3_03555</name>
</gene>
<dbReference type="Gene3D" id="3.60.15.10">
    <property type="entry name" value="Ribonuclease Z/Hydroxyacylglutathione hydrolase-like"/>
    <property type="match status" value="1"/>
</dbReference>
<dbReference type="NCBIfam" id="NF012146">
    <property type="entry name" value="blaB-IND-MUS"/>
    <property type="match status" value="1"/>
</dbReference>
<dbReference type="Proteomes" id="UP001597480">
    <property type="component" value="Unassembled WGS sequence"/>
</dbReference>
<dbReference type="Pfam" id="PF00753">
    <property type="entry name" value="Lactamase_B"/>
    <property type="match status" value="1"/>
</dbReference>
<organism evidence="15 16">
    <name type="scientific">Flavobacterium suzhouense</name>
    <dbReference type="NCBI Taxonomy" id="1529638"/>
    <lineage>
        <taxon>Bacteria</taxon>
        <taxon>Pseudomonadati</taxon>
        <taxon>Bacteroidota</taxon>
        <taxon>Flavobacteriia</taxon>
        <taxon>Flavobacteriales</taxon>
        <taxon>Flavobacteriaceae</taxon>
        <taxon>Flavobacterium</taxon>
    </lineage>
</organism>
<dbReference type="SUPFAM" id="SSF56281">
    <property type="entry name" value="Metallo-hydrolase/oxidoreductase"/>
    <property type="match status" value="1"/>
</dbReference>
<dbReference type="RefSeq" id="WP_379819748.1">
    <property type="nucleotide sequence ID" value="NZ_JBHUMD010000005.1"/>
</dbReference>
<comment type="catalytic activity">
    <reaction evidence="1">
        <text>a beta-lactam + H2O = a substituted beta-amino acid</text>
        <dbReference type="Rhea" id="RHEA:20401"/>
        <dbReference type="ChEBI" id="CHEBI:15377"/>
        <dbReference type="ChEBI" id="CHEBI:35627"/>
        <dbReference type="ChEBI" id="CHEBI:140347"/>
        <dbReference type="EC" id="3.5.2.6"/>
    </reaction>
</comment>
<evidence type="ECO:0000256" key="6">
    <source>
        <dbReference type="ARBA" id="ARBA00012865"/>
    </source>
</evidence>
<keyword evidence="10 15" id="KW-0378">Hydrolase</keyword>
<evidence type="ECO:0000256" key="5">
    <source>
        <dbReference type="ARBA" id="ARBA00011245"/>
    </source>
</evidence>
<comment type="subcellular location">
    <subcellularLocation>
        <location evidence="3">Periplasm</location>
    </subcellularLocation>
</comment>
<sequence length="242" mass="27682">MKKVVFAIIMLLFISVMAVAQNTKLKFRKINDNVYTYTNYHLFSGSPFPSNSSYLVTDDGVVLFDTPWDETQFQPLLDSIEKRHGKKVVLCIATHFHDDSSAGLEYYRSKGIKTYTSKFTKELAEKHNAKQAEFIFENDTVFTIGGQRIETFYPGEGHSYDNIVIWLPKDKFLFGGCFLKSVESDNLGNLSDANVSAWDESLIKLMKKFPKPMYVETGHFKGSKGWKAVKHTLKLVKDYKPD</sequence>
<evidence type="ECO:0000313" key="15">
    <source>
        <dbReference type="EMBL" id="MFD2601120.1"/>
    </source>
</evidence>
<dbReference type="PANTHER" id="PTHR42951:SF4">
    <property type="entry name" value="ACYL-COENZYME A THIOESTERASE MBLAC2"/>
    <property type="match status" value="1"/>
</dbReference>
<evidence type="ECO:0000256" key="2">
    <source>
        <dbReference type="ARBA" id="ARBA00001947"/>
    </source>
</evidence>
<evidence type="ECO:0000256" key="1">
    <source>
        <dbReference type="ARBA" id="ARBA00001526"/>
    </source>
</evidence>
<evidence type="ECO:0000256" key="7">
    <source>
        <dbReference type="ARBA" id="ARBA00022723"/>
    </source>
</evidence>
<keyword evidence="11" id="KW-0862">Zinc</keyword>
<keyword evidence="7" id="KW-0479">Metal-binding</keyword>